<evidence type="ECO:0000313" key="3">
    <source>
        <dbReference type="Proteomes" id="UP000270626"/>
    </source>
</evidence>
<sequence>MPSGFRVVSIDQLRPGMKIHDLRKSWLGHSFWRRRFVIEDEATIERLRQDSILEVVIDVSRGQDVGSVAPRPMQNEKASRSDAAGLRQVLADLPPAEHAARPVSVDEERRRMRFLRQESLAAARELLEDVRIGRQLDIQRVEPLVERMFGSVNRHFRENLLQAFTRTVGIYPVGSLVRLDNGYLAAVVKVYRNNLLKPKLQVIFDTQRNCHVQPMLISSLVQGGASTRIALQPFELGGARLLAPQ</sequence>
<dbReference type="Proteomes" id="UP000270626">
    <property type="component" value="Unassembled WGS sequence"/>
</dbReference>
<evidence type="ECO:0000313" key="2">
    <source>
        <dbReference type="EMBL" id="RKT62950.1"/>
    </source>
</evidence>
<dbReference type="InterPro" id="IPR021812">
    <property type="entry name" value="DUF3391"/>
</dbReference>
<proteinExistence type="predicted"/>
<protein>
    <submittedName>
        <fullName evidence="2">Uncharacterized protein DUF3391</fullName>
    </submittedName>
</protein>
<name>A0A495WNN5_9RHOO</name>
<organism evidence="2 3">
    <name type="scientific">Azonexus fungiphilus</name>
    <dbReference type="NCBI Taxonomy" id="146940"/>
    <lineage>
        <taxon>Bacteria</taxon>
        <taxon>Pseudomonadati</taxon>
        <taxon>Pseudomonadota</taxon>
        <taxon>Betaproteobacteria</taxon>
        <taxon>Rhodocyclales</taxon>
        <taxon>Azonexaceae</taxon>
        <taxon>Azonexus</taxon>
    </lineage>
</organism>
<gene>
    <name evidence="2" type="ORF">DFR40_0291</name>
</gene>
<comment type="caution">
    <text evidence="2">The sequence shown here is derived from an EMBL/GenBank/DDBJ whole genome shotgun (WGS) entry which is preliminary data.</text>
</comment>
<accession>A0A495WNN5</accession>
<dbReference type="EMBL" id="RBXP01000002">
    <property type="protein sequence ID" value="RKT62950.1"/>
    <property type="molecule type" value="Genomic_DNA"/>
</dbReference>
<feature type="domain" description="DUF3391" evidence="1">
    <location>
        <begin position="8"/>
        <end position="140"/>
    </location>
</feature>
<dbReference type="Pfam" id="PF11871">
    <property type="entry name" value="DUF3391"/>
    <property type="match status" value="1"/>
</dbReference>
<dbReference type="RefSeq" id="WP_121456711.1">
    <property type="nucleotide sequence ID" value="NZ_RBXP01000002.1"/>
</dbReference>
<evidence type="ECO:0000259" key="1">
    <source>
        <dbReference type="Pfam" id="PF11871"/>
    </source>
</evidence>
<keyword evidence="3" id="KW-1185">Reference proteome</keyword>
<dbReference type="OrthoDB" id="9774747at2"/>
<reference evidence="2 3" key="1">
    <citation type="submission" date="2018-10" db="EMBL/GenBank/DDBJ databases">
        <title>Genomic Encyclopedia of Type Strains, Phase IV (KMG-IV): sequencing the most valuable type-strain genomes for metagenomic binning, comparative biology and taxonomic classification.</title>
        <authorList>
            <person name="Goeker M."/>
        </authorList>
    </citation>
    <scope>NUCLEOTIDE SEQUENCE [LARGE SCALE GENOMIC DNA]</scope>
    <source>
        <strain evidence="2 3">DSM 23841</strain>
    </source>
</reference>
<dbReference type="AlphaFoldDB" id="A0A495WNN5"/>